<feature type="region of interest" description="Disordered" evidence="2">
    <location>
        <begin position="24"/>
        <end position="44"/>
    </location>
</feature>
<accession>A0AAD6ULE7</accession>
<dbReference type="Proteomes" id="UP001219525">
    <property type="component" value="Unassembled WGS sequence"/>
</dbReference>
<evidence type="ECO:0000313" key="3">
    <source>
        <dbReference type="EMBL" id="KAJ7190114.1"/>
    </source>
</evidence>
<sequence>MRAHDGVAALRLVRRLDHTRGIMGRTNLSKMPGPVHDSQNDRVESHSGCEYPACRQAPVAACVPANEHAHDARVMIPGRSSCVLSSVPANAARVPFEHWHSIRQCLASDEKKIAPSPRPERVEADEESIRRVAIHMDDIGCQTYVGRGDTSTDLLLAAPDLTTTQLRTSIEEVRRAILQQETLLSELRSKQQELEQRLGLVVYPVLTLPNEIVSHIFVHCLPTGHDDRVRPAPEQAPLLLAQICHHWRVIALDTCELWSSVDLADRTHTEVQSLLESWFSRGKEHPLSLTLRGGKFTSPYSVGALISTVAHRLWRLEVSVTSISSAELAKTAGAFQIFANSCCLDRSQLQILTNPELLNLELYPMLTTLEVDDIPVAILHSILQRLPQLLHLTAHLNSTHTTRGTVTIAPSLQSLVLSGHYYRGQAPQCSNILEFLTLPGLRRLELIARDTFSSRPDFFRRSACALEHLTIPLDQGMTELADCLHAAPSVTSLVVKIDGADHEGISSLFRTLDTTPLPVPGLYKLVLRTLFPYLEYHSLVQVLRVRAANGLVSFQICSADCWRPHAGCLSSWTTLNADGVDLEAYYDNVFSWNVRDGGSYI</sequence>
<evidence type="ECO:0000256" key="2">
    <source>
        <dbReference type="SAM" id="MobiDB-lite"/>
    </source>
</evidence>
<protein>
    <recommendedName>
        <fullName evidence="5">F-box domain-containing protein</fullName>
    </recommendedName>
</protein>
<evidence type="ECO:0000256" key="1">
    <source>
        <dbReference type="SAM" id="Coils"/>
    </source>
</evidence>
<gene>
    <name evidence="3" type="ORF">GGX14DRAFT_408303</name>
</gene>
<feature type="coiled-coil region" evidence="1">
    <location>
        <begin position="170"/>
        <end position="197"/>
    </location>
</feature>
<organism evidence="3 4">
    <name type="scientific">Mycena pura</name>
    <dbReference type="NCBI Taxonomy" id="153505"/>
    <lineage>
        <taxon>Eukaryota</taxon>
        <taxon>Fungi</taxon>
        <taxon>Dikarya</taxon>
        <taxon>Basidiomycota</taxon>
        <taxon>Agaricomycotina</taxon>
        <taxon>Agaricomycetes</taxon>
        <taxon>Agaricomycetidae</taxon>
        <taxon>Agaricales</taxon>
        <taxon>Marasmiineae</taxon>
        <taxon>Mycenaceae</taxon>
        <taxon>Mycena</taxon>
    </lineage>
</organism>
<keyword evidence="4" id="KW-1185">Reference proteome</keyword>
<proteinExistence type="predicted"/>
<dbReference type="EMBL" id="JARJCW010000157">
    <property type="protein sequence ID" value="KAJ7190114.1"/>
    <property type="molecule type" value="Genomic_DNA"/>
</dbReference>
<name>A0AAD6ULE7_9AGAR</name>
<dbReference type="AlphaFoldDB" id="A0AAD6ULE7"/>
<dbReference type="Gene3D" id="1.20.1280.50">
    <property type="match status" value="1"/>
</dbReference>
<keyword evidence="1" id="KW-0175">Coiled coil</keyword>
<evidence type="ECO:0008006" key="5">
    <source>
        <dbReference type="Google" id="ProtNLM"/>
    </source>
</evidence>
<reference evidence="3" key="1">
    <citation type="submission" date="2023-03" db="EMBL/GenBank/DDBJ databases">
        <title>Massive genome expansion in bonnet fungi (Mycena s.s.) driven by repeated elements and novel gene families across ecological guilds.</title>
        <authorList>
            <consortium name="Lawrence Berkeley National Laboratory"/>
            <person name="Harder C.B."/>
            <person name="Miyauchi S."/>
            <person name="Viragh M."/>
            <person name="Kuo A."/>
            <person name="Thoen E."/>
            <person name="Andreopoulos B."/>
            <person name="Lu D."/>
            <person name="Skrede I."/>
            <person name="Drula E."/>
            <person name="Henrissat B."/>
            <person name="Morin E."/>
            <person name="Kohler A."/>
            <person name="Barry K."/>
            <person name="LaButti K."/>
            <person name="Morin E."/>
            <person name="Salamov A."/>
            <person name="Lipzen A."/>
            <person name="Mereny Z."/>
            <person name="Hegedus B."/>
            <person name="Baldrian P."/>
            <person name="Stursova M."/>
            <person name="Weitz H."/>
            <person name="Taylor A."/>
            <person name="Grigoriev I.V."/>
            <person name="Nagy L.G."/>
            <person name="Martin F."/>
            <person name="Kauserud H."/>
        </authorList>
    </citation>
    <scope>NUCLEOTIDE SEQUENCE</scope>
    <source>
        <strain evidence="3">9144</strain>
    </source>
</reference>
<evidence type="ECO:0000313" key="4">
    <source>
        <dbReference type="Proteomes" id="UP001219525"/>
    </source>
</evidence>
<dbReference type="SUPFAM" id="SSF52047">
    <property type="entry name" value="RNI-like"/>
    <property type="match status" value="1"/>
</dbReference>
<comment type="caution">
    <text evidence="3">The sequence shown here is derived from an EMBL/GenBank/DDBJ whole genome shotgun (WGS) entry which is preliminary data.</text>
</comment>